<accession>A0A088E8A1</accession>
<comment type="similarity">
    <text evidence="1">Belongs to the CinA family.</text>
</comment>
<dbReference type="SMART" id="SM00852">
    <property type="entry name" value="MoCF_biosynth"/>
    <property type="match status" value="1"/>
</dbReference>
<dbReference type="InterPro" id="IPR036425">
    <property type="entry name" value="MoaB/Mog-like_dom_sf"/>
</dbReference>
<evidence type="ECO:0000313" key="4">
    <source>
        <dbReference type="Proteomes" id="UP000029084"/>
    </source>
</evidence>
<dbReference type="PANTHER" id="PTHR13939:SF0">
    <property type="entry name" value="NMN AMIDOHYDROLASE-LIKE PROTEIN YFAY"/>
    <property type="match status" value="1"/>
</dbReference>
<dbReference type="InterPro" id="IPR050101">
    <property type="entry name" value="CinA"/>
</dbReference>
<gene>
    <name evidence="3" type="ORF">HA72_2121</name>
</gene>
<evidence type="ECO:0000256" key="1">
    <source>
        <dbReference type="HAMAP-Rule" id="MF_00226"/>
    </source>
</evidence>
<dbReference type="NCBIfam" id="NF002291">
    <property type="entry name" value="PRK01215.1"/>
    <property type="match status" value="1"/>
</dbReference>
<dbReference type="Pfam" id="PF00994">
    <property type="entry name" value="MoCF_biosynth"/>
    <property type="match status" value="1"/>
</dbReference>
<organism evidence="3 4">
    <name type="scientific">Metallosphaera sedula</name>
    <dbReference type="NCBI Taxonomy" id="43687"/>
    <lineage>
        <taxon>Archaea</taxon>
        <taxon>Thermoproteota</taxon>
        <taxon>Thermoprotei</taxon>
        <taxon>Sulfolobales</taxon>
        <taxon>Sulfolobaceae</taxon>
        <taxon>Metallosphaera</taxon>
    </lineage>
</organism>
<reference evidence="3 4" key="1">
    <citation type="journal article" date="2014" name="J. Bacteriol.">
        <title>Role of an Archaeal PitA Transporter in the Copper and Arsenic Resistance of Metallosphaera sedula, an Extreme Thermoacidophile.</title>
        <authorList>
            <person name="McCarthy S."/>
            <person name="Ai C."/>
            <person name="Wheaton G."/>
            <person name="Tevatia R."/>
            <person name="Eckrich V."/>
            <person name="Kelly R."/>
            <person name="Blum P."/>
        </authorList>
    </citation>
    <scope>NUCLEOTIDE SEQUENCE [LARGE SCALE GENOMIC DNA]</scope>
    <source>
        <strain evidence="3 4">CuR1</strain>
    </source>
</reference>
<feature type="domain" description="MoaB/Mog" evidence="2">
    <location>
        <begin position="13"/>
        <end position="180"/>
    </location>
</feature>
<dbReference type="EMBL" id="CP008822">
    <property type="protein sequence ID" value="AIM28243.1"/>
    <property type="molecule type" value="Genomic_DNA"/>
</dbReference>
<sequence length="272" mass="30252">MAFIIMRMLYTAEILTIGNELLTGRTVNTNASYIASRLTLMGFSVRRITAIRDELEEIASVIKEILGRSPAIVVVSGGLGPTYDDMTAEGIAKGLDRKLVMNEDALRELREKYQTRGLPLTQERLKMALLPEGAKPIRNEAGIAPGFTLNVNGTDIVATPGVPREMESVLESFLNHMLTRRPPVYYYEESFLVRGVMESTLAPHIKGIVKETGVYIKTHPKGHETSEPYLEVQIAYSGENPDRVKEIVRSVKERVKAVVRELGGTLDRVQNP</sequence>
<dbReference type="PANTHER" id="PTHR13939">
    <property type="entry name" value="NICOTINAMIDE-NUCLEOTIDE AMIDOHYDROLASE PNCC"/>
    <property type="match status" value="1"/>
</dbReference>
<dbReference type="SUPFAM" id="SSF53218">
    <property type="entry name" value="Molybdenum cofactor biosynthesis proteins"/>
    <property type="match status" value="1"/>
</dbReference>
<dbReference type="AlphaFoldDB" id="A0A088E8A1"/>
<evidence type="ECO:0000259" key="2">
    <source>
        <dbReference type="SMART" id="SM00852"/>
    </source>
</evidence>
<protein>
    <recommendedName>
        <fullName evidence="1">Protein HA72_2121</fullName>
    </recommendedName>
</protein>
<dbReference type="CDD" id="cd00885">
    <property type="entry name" value="cinA"/>
    <property type="match status" value="1"/>
</dbReference>
<name>A0A088E8A1_9CREN</name>
<dbReference type="InterPro" id="IPR023055">
    <property type="entry name" value="CinA_Arc"/>
</dbReference>
<dbReference type="InterPro" id="IPR001453">
    <property type="entry name" value="MoaB/Mog_dom"/>
</dbReference>
<dbReference type="Proteomes" id="UP000029084">
    <property type="component" value="Chromosome"/>
</dbReference>
<proteinExistence type="inferred from homology"/>
<dbReference type="HAMAP" id="MF_00226_A">
    <property type="entry name" value="CinA_A"/>
    <property type="match status" value="1"/>
</dbReference>
<dbReference type="Gene3D" id="3.40.980.10">
    <property type="entry name" value="MoaB/Mog-like domain"/>
    <property type="match status" value="1"/>
</dbReference>
<dbReference type="OMA" id="MARMPRG"/>
<evidence type="ECO:0000313" key="3">
    <source>
        <dbReference type="EMBL" id="AIM28243.1"/>
    </source>
</evidence>